<feature type="compositionally biased region" description="Basic and acidic residues" evidence="1">
    <location>
        <begin position="361"/>
        <end position="370"/>
    </location>
</feature>
<keyword evidence="3" id="KW-1185">Reference proteome</keyword>
<accession>A0AA88GIJ5</accession>
<dbReference type="Proteomes" id="UP000816034">
    <property type="component" value="Unassembled WGS sequence"/>
</dbReference>
<feature type="region of interest" description="Disordered" evidence="1">
    <location>
        <begin position="326"/>
        <end position="392"/>
    </location>
</feature>
<organism evidence="2 3">
    <name type="scientific">Naegleria lovaniensis</name>
    <name type="common">Amoeba</name>
    <dbReference type="NCBI Taxonomy" id="51637"/>
    <lineage>
        <taxon>Eukaryota</taxon>
        <taxon>Discoba</taxon>
        <taxon>Heterolobosea</taxon>
        <taxon>Tetramitia</taxon>
        <taxon>Eutetramitia</taxon>
        <taxon>Vahlkampfiidae</taxon>
        <taxon>Naegleria</taxon>
    </lineage>
</organism>
<reference evidence="2 3" key="1">
    <citation type="journal article" date="2018" name="BMC Genomics">
        <title>The genome of Naegleria lovaniensis, the basis for a comparative approach to unravel pathogenicity factors of the human pathogenic amoeba N. fowleri.</title>
        <authorList>
            <person name="Liechti N."/>
            <person name="Schurch N."/>
            <person name="Bruggmann R."/>
            <person name="Wittwer M."/>
        </authorList>
    </citation>
    <scope>NUCLEOTIDE SEQUENCE [LARGE SCALE GENOMIC DNA]</scope>
    <source>
        <strain evidence="2 3">ATCC 30569</strain>
    </source>
</reference>
<dbReference type="EMBL" id="PYSW02000036">
    <property type="protein sequence ID" value="KAG2377730.1"/>
    <property type="molecule type" value="Genomic_DNA"/>
</dbReference>
<dbReference type="AlphaFoldDB" id="A0AA88GIJ5"/>
<feature type="compositionally biased region" description="Basic and acidic residues" evidence="1">
    <location>
        <begin position="331"/>
        <end position="340"/>
    </location>
</feature>
<dbReference type="GeneID" id="68101269"/>
<comment type="caution">
    <text evidence="2">The sequence shown here is derived from an EMBL/GenBank/DDBJ whole genome shotgun (WGS) entry which is preliminary data.</text>
</comment>
<evidence type="ECO:0000313" key="2">
    <source>
        <dbReference type="EMBL" id="KAG2377730.1"/>
    </source>
</evidence>
<evidence type="ECO:0000256" key="1">
    <source>
        <dbReference type="SAM" id="MobiDB-lite"/>
    </source>
</evidence>
<sequence length="400" mass="44568">MTTTSGKHTRVKVKNGPNAYHVTINLGESAYNYDDASQQVDNYNDENKSPLHVDSVTQKVISKFQHALTKQDEKLIAQKYITFAEQVKKLYDSIPENSSPDALALKEQLLAIVRDLTLKSEHPGVDMLQSTLKDFKSAAASQQQQQNNEAGEGGAQTLALPAAIKAVSFAMNIADKIGTYSDSLSKASKFLEGPVAKKLRKWGFKKAASLAERYGHKMDTYATEKLKPFEDKIAKKIAPVVKSKTFQTVRRSLEVVSAAMSLKGGLKALGMVKKVNLGSLRKIRKSLKEMTKFVKNRKQIMKLIKKNPLKALKRFNKLRKRVKKVSGFLDKQNDKSDVSKMDGTVSPIPKADTPKIRSYSRTKDLPDKIETSNNESSPDKRGTQRPSNTPHVQVIITLKH</sequence>
<name>A0AA88GIJ5_NAELO</name>
<protein>
    <submittedName>
        <fullName evidence="2">Uncharacterized protein</fullName>
    </submittedName>
</protein>
<dbReference type="RefSeq" id="XP_044544992.1">
    <property type="nucleotide sequence ID" value="XM_044698933.1"/>
</dbReference>
<proteinExistence type="predicted"/>
<gene>
    <name evidence="2" type="ORF">C9374_008815</name>
</gene>
<evidence type="ECO:0000313" key="3">
    <source>
        <dbReference type="Proteomes" id="UP000816034"/>
    </source>
</evidence>